<evidence type="ECO:0000313" key="2">
    <source>
        <dbReference type="Proteomes" id="UP000515518"/>
    </source>
</evidence>
<protein>
    <submittedName>
        <fullName evidence="1">Uncharacterized protein</fullName>
    </submittedName>
</protein>
<evidence type="ECO:0000313" key="1">
    <source>
        <dbReference type="EMBL" id="QND42341.1"/>
    </source>
</evidence>
<accession>A0A7G6RJA9</accession>
<sequence>MADNHPLSDEEVYDLIHQALASLLNKTVRTKHAQDVLSMAIRDLSIIQTAFLTLSEGVKLPQGDPEQSPRPE</sequence>
<organism evidence="1 2">
    <name type="scientific">Rhizobium leguminosarum bv. viciae</name>
    <dbReference type="NCBI Taxonomy" id="387"/>
    <lineage>
        <taxon>Bacteria</taxon>
        <taxon>Pseudomonadati</taxon>
        <taxon>Pseudomonadota</taxon>
        <taxon>Alphaproteobacteria</taxon>
        <taxon>Hyphomicrobiales</taxon>
        <taxon>Rhizobiaceae</taxon>
        <taxon>Rhizobium/Agrobacterium group</taxon>
        <taxon>Rhizobium</taxon>
    </lineage>
</organism>
<name>A0A7G6RJA9_RHILV</name>
<dbReference type="Proteomes" id="UP000515518">
    <property type="component" value="Chromosome"/>
</dbReference>
<dbReference type="RefSeq" id="WP_094230992.1">
    <property type="nucleotide sequence ID" value="NZ_CP022665.1"/>
</dbReference>
<dbReference type="AlphaFoldDB" id="A0A7G6RJA9"/>
<reference evidence="2" key="1">
    <citation type="journal article" date="2020" name="Mol. Plant Microbe">
        <title>Rhizobial microsymbionts of the narrowly endemic Oxytropis species growing in Kamchatka are characterized by significant genetic diversity and possess a set of genes that are associated with T3SS and T6SS secretion systems and can affect the development of symbiosis.</title>
        <authorList>
            <person name="Safronova V."/>
            <person name="Guro P."/>
            <person name="Sazanova A."/>
            <person name="Kuznetsova I."/>
            <person name="Belimov A."/>
            <person name="Yakubov V."/>
            <person name="Chirak E."/>
            <person name="Afonin A."/>
            <person name="Gogolev Y."/>
            <person name="Andronov E."/>
            <person name="Tikhonovich I."/>
        </authorList>
    </citation>
    <scope>NUCLEOTIDE SEQUENCE [LARGE SCALE GENOMIC DNA]</scope>
    <source>
        <strain evidence="2">RCAM0610</strain>
    </source>
</reference>
<dbReference type="EMBL" id="CP050549">
    <property type="protein sequence ID" value="QND42341.1"/>
    <property type="molecule type" value="Genomic_DNA"/>
</dbReference>
<gene>
    <name evidence="1" type="ORF">HB770_11110</name>
</gene>
<proteinExistence type="predicted"/>